<keyword evidence="3" id="KW-0443">Lipid metabolism</keyword>
<sequence>MEATNTPTTGSKTIADMLPLAAAKYGERPAVRHKVGDEWIDVSFAEIGEIVSEIGRGLIDIGLEPGARASILCGTRPEWVYSSFAISAAGGVVVPIYPTNSPSECEWVAGNSESTVIVVEDAEQYAKIAEVRSQLPNLKTIIAVEHSEGTPDAISLDEVRERGRALDPQTLVDRYEAVTPDDAYTFIYTSGTTGPPKGCVLSHHNYRSVVDMTNARGLFGSGEDVVYLFLPLAHAFAILVALGAADTGTAVAYWTGDATKIIADIGEVKPTFLPSVPRIFEKLYTMVAGNVDPEMLAKATEVGVKVRDLQIAGQPVPDELQAAFDQFDEQLFVNVRAAFGGNVREAVTGAAPIAHQILEFFYAAGVPVMEGYGMTETATVSTTSTPENHRFGSVGKPLPGVEVKIAEEDGEILLKGANIFGGYWKNDDASFGAVVDGWLHTGDVGHVDEDGYLFITGRKKDIIITAGGKNLTPANLENDMKQTRFVSQAVMHGDRRPYPVMLITLDEEQIIPWATEQGIDDVSITALAANPQVIEIIQTELDRANGHYAPVEQVKKFFILEHDLTQETGELTPTMKVKRNVVADKYADRFDALYEG</sequence>
<dbReference type="EMBL" id="CAESAN010000087">
    <property type="protein sequence ID" value="CAB4345340.1"/>
    <property type="molecule type" value="Genomic_DNA"/>
</dbReference>
<dbReference type="GO" id="GO:0004467">
    <property type="term" value="F:long-chain fatty acid-CoA ligase activity"/>
    <property type="evidence" value="ECO:0007669"/>
    <property type="project" value="TreeGrafter"/>
</dbReference>
<reference evidence="5" key="1">
    <citation type="submission" date="2020-05" db="EMBL/GenBank/DDBJ databases">
        <authorList>
            <person name="Chiriac C."/>
            <person name="Salcher M."/>
            <person name="Ghai R."/>
            <person name="Kavagutti S V."/>
        </authorList>
    </citation>
    <scope>NUCLEOTIDE SEQUENCE</scope>
</reference>
<dbReference type="InterPro" id="IPR000873">
    <property type="entry name" value="AMP-dep_synth/lig_dom"/>
</dbReference>
<dbReference type="SUPFAM" id="SSF56801">
    <property type="entry name" value="Acetyl-CoA synthetase-like"/>
    <property type="match status" value="1"/>
</dbReference>
<dbReference type="AlphaFoldDB" id="A0A6J5ZX39"/>
<dbReference type="PANTHER" id="PTHR43272:SF32">
    <property type="entry name" value="AMP-DEPENDENT SYNTHETASE_LIGASE DOMAIN-CONTAINING PROTEIN"/>
    <property type="match status" value="1"/>
</dbReference>
<dbReference type="InterPro" id="IPR042099">
    <property type="entry name" value="ANL_N_sf"/>
</dbReference>
<evidence type="ECO:0000256" key="1">
    <source>
        <dbReference type="ARBA" id="ARBA00022598"/>
    </source>
</evidence>
<protein>
    <submittedName>
        <fullName evidence="5">Unannotated protein</fullName>
    </submittedName>
</protein>
<evidence type="ECO:0000256" key="2">
    <source>
        <dbReference type="ARBA" id="ARBA00022832"/>
    </source>
</evidence>
<dbReference type="Gene3D" id="3.40.50.12780">
    <property type="entry name" value="N-terminal domain of ligase-like"/>
    <property type="match status" value="2"/>
</dbReference>
<accession>A0A6J5ZX39</accession>
<name>A0A6J5ZX39_9ZZZZ</name>
<evidence type="ECO:0000256" key="3">
    <source>
        <dbReference type="ARBA" id="ARBA00023098"/>
    </source>
</evidence>
<dbReference type="Pfam" id="PF23562">
    <property type="entry name" value="AMP-binding_C_3"/>
    <property type="match status" value="1"/>
</dbReference>
<evidence type="ECO:0000313" key="5">
    <source>
        <dbReference type="EMBL" id="CAB4345340.1"/>
    </source>
</evidence>
<keyword evidence="1" id="KW-0436">Ligase</keyword>
<keyword evidence="2" id="KW-0276">Fatty acid metabolism</keyword>
<feature type="domain" description="AMP-dependent synthetase/ligase" evidence="4">
    <location>
        <begin position="21"/>
        <end position="424"/>
    </location>
</feature>
<dbReference type="GO" id="GO:0005783">
    <property type="term" value="C:endoplasmic reticulum"/>
    <property type="evidence" value="ECO:0007669"/>
    <property type="project" value="TreeGrafter"/>
</dbReference>
<dbReference type="CDD" id="cd05907">
    <property type="entry name" value="VL_LC_FACS_like"/>
    <property type="match status" value="1"/>
</dbReference>
<dbReference type="Pfam" id="PF00501">
    <property type="entry name" value="AMP-binding"/>
    <property type="match status" value="1"/>
</dbReference>
<dbReference type="GO" id="GO:0016020">
    <property type="term" value="C:membrane"/>
    <property type="evidence" value="ECO:0007669"/>
    <property type="project" value="TreeGrafter"/>
</dbReference>
<dbReference type="PANTHER" id="PTHR43272">
    <property type="entry name" value="LONG-CHAIN-FATTY-ACID--COA LIGASE"/>
    <property type="match status" value="1"/>
</dbReference>
<dbReference type="PROSITE" id="PS00455">
    <property type="entry name" value="AMP_BINDING"/>
    <property type="match status" value="1"/>
</dbReference>
<organism evidence="5">
    <name type="scientific">freshwater metagenome</name>
    <dbReference type="NCBI Taxonomy" id="449393"/>
    <lineage>
        <taxon>unclassified sequences</taxon>
        <taxon>metagenomes</taxon>
        <taxon>ecological metagenomes</taxon>
    </lineage>
</organism>
<proteinExistence type="predicted"/>
<dbReference type="InterPro" id="IPR020845">
    <property type="entry name" value="AMP-binding_CS"/>
</dbReference>
<gene>
    <name evidence="5" type="ORF">UFOPK3547_01081</name>
</gene>
<evidence type="ECO:0000259" key="4">
    <source>
        <dbReference type="Pfam" id="PF00501"/>
    </source>
</evidence>